<feature type="signal peptide" evidence="1">
    <location>
        <begin position="1"/>
        <end position="27"/>
    </location>
</feature>
<organism evidence="2 3">
    <name type="scientific">Folsomia candida</name>
    <name type="common">Springtail</name>
    <dbReference type="NCBI Taxonomy" id="158441"/>
    <lineage>
        <taxon>Eukaryota</taxon>
        <taxon>Metazoa</taxon>
        <taxon>Ecdysozoa</taxon>
        <taxon>Arthropoda</taxon>
        <taxon>Hexapoda</taxon>
        <taxon>Collembola</taxon>
        <taxon>Entomobryomorpha</taxon>
        <taxon>Isotomoidea</taxon>
        <taxon>Isotomidae</taxon>
        <taxon>Proisotominae</taxon>
        <taxon>Folsomia</taxon>
    </lineage>
</organism>
<dbReference type="SUPFAM" id="SSF52087">
    <property type="entry name" value="CRAL/TRIO domain"/>
    <property type="match status" value="1"/>
</dbReference>
<gene>
    <name evidence="2" type="ORF">Fcan01_05426</name>
</gene>
<accession>A0A226ETJ9</accession>
<dbReference type="InterPro" id="IPR036865">
    <property type="entry name" value="CRAL-TRIO_dom_sf"/>
</dbReference>
<dbReference type="OrthoDB" id="1434354at2759"/>
<protein>
    <submittedName>
        <fullName evidence="2">Phosphatidylinositol/phosphatidylcholine transfer protein SFH9</fullName>
    </submittedName>
</protein>
<keyword evidence="3" id="KW-1185">Reference proteome</keyword>
<reference evidence="2 3" key="1">
    <citation type="submission" date="2015-12" db="EMBL/GenBank/DDBJ databases">
        <title>The genome of Folsomia candida.</title>
        <authorList>
            <person name="Faddeeva A."/>
            <person name="Derks M.F."/>
            <person name="Anvar Y."/>
            <person name="Smit S."/>
            <person name="Van Straalen N."/>
            <person name="Roelofs D."/>
        </authorList>
    </citation>
    <scope>NUCLEOTIDE SEQUENCE [LARGE SCALE GENOMIC DNA]</scope>
    <source>
        <strain evidence="2 3">VU population</strain>
        <tissue evidence="2">Whole body</tissue>
    </source>
</reference>
<evidence type="ECO:0000256" key="1">
    <source>
        <dbReference type="SAM" id="SignalP"/>
    </source>
</evidence>
<sequence>MTFKFSSFSFLDYMLCMLLIQSAIIKAEYNEDEIDLILTSTQKERLDKNIAWRKENRMDKILEEDWSDLNDEYKFVIEGCDYEGRPTAVAYVGDWDLRKLVIAGKGRRVMRYVDKLYEESNKILRNMQGGGSNSTRANLILEVSRFNVRQHFCPGSPQLALPIWDFVKPLMPKKSQEFVFIYGTNQNEWHKALWEKHRIDANKMSRALGGEGQDGLDFNTIADNNHYYQCPTTP</sequence>
<comment type="caution">
    <text evidence="2">The sequence shown here is derived from an EMBL/GenBank/DDBJ whole genome shotgun (WGS) entry which is preliminary data.</text>
</comment>
<evidence type="ECO:0000313" key="2">
    <source>
        <dbReference type="EMBL" id="OXA60945.1"/>
    </source>
</evidence>
<dbReference type="AlphaFoldDB" id="A0A226ETJ9"/>
<dbReference type="Proteomes" id="UP000198287">
    <property type="component" value="Unassembled WGS sequence"/>
</dbReference>
<feature type="chain" id="PRO_5012668994" evidence="1">
    <location>
        <begin position="28"/>
        <end position="234"/>
    </location>
</feature>
<name>A0A226ETJ9_FOLCA</name>
<keyword evidence="1" id="KW-0732">Signal</keyword>
<dbReference type="Gene3D" id="3.40.525.10">
    <property type="entry name" value="CRAL-TRIO lipid binding domain"/>
    <property type="match status" value="1"/>
</dbReference>
<dbReference type="EMBL" id="LNIX01000002">
    <property type="protein sequence ID" value="OXA60945.1"/>
    <property type="molecule type" value="Genomic_DNA"/>
</dbReference>
<proteinExistence type="predicted"/>
<evidence type="ECO:0000313" key="3">
    <source>
        <dbReference type="Proteomes" id="UP000198287"/>
    </source>
</evidence>